<dbReference type="RefSeq" id="WP_254019009.1">
    <property type="nucleotide sequence ID" value="NZ_CAKXZT010000126.1"/>
</dbReference>
<evidence type="ECO:0000313" key="1">
    <source>
        <dbReference type="EMBL" id="CAH2402357.1"/>
    </source>
</evidence>
<dbReference type="Pfam" id="PF05845">
    <property type="entry name" value="PhnH"/>
    <property type="match status" value="1"/>
</dbReference>
<gene>
    <name evidence="1" type="ORF">MES5069_310093</name>
</gene>
<name>A0ABM9DZY3_9HYPH</name>
<comment type="caution">
    <text evidence="1">The sequence shown here is derived from an EMBL/GenBank/DDBJ whole genome shotgun (WGS) entry which is preliminary data.</text>
</comment>
<evidence type="ECO:0000313" key="2">
    <source>
        <dbReference type="Proteomes" id="UP001153050"/>
    </source>
</evidence>
<proteinExistence type="predicted"/>
<reference evidence="1 2" key="1">
    <citation type="submission" date="2022-03" db="EMBL/GenBank/DDBJ databases">
        <authorList>
            <person name="Brunel B."/>
        </authorList>
    </citation>
    <scope>NUCLEOTIDE SEQUENCE [LARGE SCALE GENOMIC DNA]</scope>
    <source>
        <strain evidence="1">STM5069sample</strain>
    </source>
</reference>
<accession>A0ABM9DZY3</accession>
<sequence>MPLSLAPTADDSRTNAAFEELMWALSRPGVIRTLPASGLASIAESLLDRECSFCVLDDLDIQQAVARTGARAVSQGNADYIFSKIDTTEKVVALSGMRLGTLAYPDDAATLFAPARLGAGQELRLTGPGIKTSLTITVDRVAPTFWEMRQRAIRYPLGFDVYLVDDDRVIGIPRSTTVEVL</sequence>
<protein>
    <submittedName>
        <fullName evidence="1">PhnH protein</fullName>
    </submittedName>
</protein>
<dbReference type="SUPFAM" id="SSF159709">
    <property type="entry name" value="PhnH-like"/>
    <property type="match status" value="1"/>
</dbReference>
<dbReference type="InterPro" id="IPR038058">
    <property type="entry name" value="PhnH-like_sp"/>
</dbReference>
<keyword evidence="2" id="KW-1185">Reference proteome</keyword>
<organism evidence="1 2">
    <name type="scientific">Mesorhizobium escarrei</name>
    <dbReference type="NCBI Taxonomy" id="666018"/>
    <lineage>
        <taxon>Bacteria</taxon>
        <taxon>Pseudomonadati</taxon>
        <taxon>Pseudomonadota</taxon>
        <taxon>Alphaproteobacteria</taxon>
        <taxon>Hyphomicrobiales</taxon>
        <taxon>Phyllobacteriaceae</taxon>
        <taxon>Mesorhizobium</taxon>
    </lineage>
</organism>
<dbReference type="EMBL" id="CAKXZT010000126">
    <property type="protein sequence ID" value="CAH2402357.1"/>
    <property type="molecule type" value="Genomic_DNA"/>
</dbReference>
<dbReference type="Gene3D" id="3.40.50.11310">
    <property type="entry name" value="Bacterial phosphonate metabolism protein PhnH"/>
    <property type="match status" value="1"/>
</dbReference>
<dbReference type="Proteomes" id="UP001153050">
    <property type="component" value="Unassembled WGS sequence"/>
</dbReference>
<dbReference type="InterPro" id="IPR008772">
    <property type="entry name" value="Phosphonate_metab_PhnH"/>
</dbReference>
<dbReference type="NCBIfam" id="TIGR03292">
    <property type="entry name" value="PhnH_redo"/>
    <property type="match status" value="1"/>
</dbReference>